<accession>A0A2A5QU90</accession>
<evidence type="ECO:0000256" key="1">
    <source>
        <dbReference type="ARBA" id="ARBA00004141"/>
    </source>
</evidence>
<feature type="transmembrane region" description="Helical" evidence="6">
    <location>
        <begin position="86"/>
        <end position="107"/>
    </location>
</feature>
<feature type="transmembrane region" description="Helical" evidence="6">
    <location>
        <begin position="194"/>
        <end position="212"/>
    </location>
</feature>
<dbReference type="Proteomes" id="UP000219689">
    <property type="component" value="Unassembled WGS sequence"/>
</dbReference>
<reference evidence="7 8" key="1">
    <citation type="submission" date="2017-09" db="EMBL/GenBank/DDBJ databases">
        <title>Genome sequences of Natrinema ejinorence JCM 13890T.</title>
        <authorList>
            <person name="Roh S.W."/>
            <person name="Kim Y.B."/>
            <person name="Kim J.Y."/>
        </authorList>
    </citation>
    <scope>NUCLEOTIDE SEQUENCE [LARGE SCALE GENOMIC DNA]</scope>
    <source>
        <strain evidence="7 8">JCM 13890</strain>
    </source>
</reference>
<evidence type="ECO:0000313" key="7">
    <source>
        <dbReference type="EMBL" id="PCR90406.1"/>
    </source>
</evidence>
<evidence type="ECO:0000256" key="5">
    <source>
        <dbReference type="ARBA" id="ARBA00023136"/>
    </source>
</evidence>
<feature type="transmembrane region" description="Helical" evidence="6">
    <location>
        <begin position="383"/>
        <end position="404"/>
    </location>
</feature>
<dbReference type="GO" id="GO:0005886">
    <property type="term" value="C:plasma membrane"/>
    <property type="evidence" value="ECO:0007669"/>
    <property type="project" value="TreeGrafter"/>
</dbReference>
<keyword evidence="4 6" id="KW-1133">Transmembrane helix</keyword>
<comment type="subcellular location">
    <subcellularLocation>
        <location evidence="1">Membrane</location>
        <topology evidence="1">Multi-pass membrane protein</topology>
    </subcellularLocation>
</comment>
<feature type="transmembrane region" description="Helical" evidence="6">
    <location>
        <begin position="275"/>
        <end position="299"/>
    </location>
</feature>
<dbReference type="PANTHER" id="PTHR11706">
    <property type="entry name" value="SOLUTE CARRIER PROTEIN FAMILY 11 MEMBER"/>
    <property type="match status" value="1"/>
</dbReference>
<dbReference type="GO" id="GO:0015086">
    <property type="term" value="F:cadmium ion transmembrane transporter activity"/>
    <property type="evidence" value="ECO:0007669"/>
    <property type="project" value="TreeGrafter"/>
</dbReference>
<gene>
    <name evidence="7" type="ORF">CP557_07590</name>
</gene>
<evidence type="ECO:0000313" key="8">
    <source>
        <dbReference type="Proteomes" id="UP000219689"/>
    </source>
</evidence>
<protein>
    <submittedName>
        <fullName evidence="7">Iron transporter</fullName>
    </submittedName>
</protein>
<organism evidence="7 8">
    <name type="scientific">Natrinema ejinorense</name>
    <dbReference type="NCBI Taxonomy" id="373386"/>
    <lineage>
        <taxon>Archaea</taxon>
        <taxon>Methanobacteriati</taxon>
        <taxon>Methanobacteriota</taxon>
        <taxon>Stenosarchaea group</taxon>
        <taxon>Halobacteria</taxon>
        <taxon>Halobacteriales</taxon>
        <taxon>Natrialbaceae</taxon>
        <taxon>Natrinema</taxon>
    </lineage>
</organism>
<keyword evidence="8" id="KW-1185">Reference proteome</keyword>
<dbReference type="Pfam" id="PF01566">
    <property type="entry name" value="Nramp"/>
    <property type="match status" value="1"/>
</dbReference>
<dbReference type="AlphaFoldDB" id="A0A2A5QU90"/>
<evidence type="ECO:0000256" key="2">
    <source>
        <dbReference type="ARBA" id="ARBA00022448"/>
    </source>
</evidence>
<dbReference type="PANTHER" id="PTHR11706:SF33">
    <property type="entry name" value="NATURAL RESISTANCE-ASSOCIATED MACROPHAGE PROTEIN 2"/>
    <property type="match status" value="1"/>
</dbReference>
<evidence type="ECO:0000256" key="4">
    <source>
        <dbReference type="ARBA" id="ARBA00022989"/>
    </source>
</evidence>
<keyword evidence="3 6" id="KW-0812">Transmembrane</keyword>
<feature type="transmembrane region" description="Helical" evidence="6">
    <location>
        <begin position="320"/>
        <end position="339"/>
    </location>
</feature>
<feature type="transmembrane region" description="Helical" evidence="6">
    <location>
        <begin position="345"/>
        <end position="371"/>
    </location>
</feature>
<comment type="caution">
    <text evidence="7">The sequence shown here is derived from an EMBL/GenBank/DDBJ whole genome shotgun (WGS) entry which is preliminary data.</text>
</comment>
<feature type="transmembrane region" description="Helical" evidence="6">
    <location>
        <begin position="233"/>
        <end position="255"/>
    </location>
</feature>
<name>A0A2A5QU90_9EURY</name>
<dbReference type="OrthoDB" id="214005at2157"/>
<keyword evidence="2" id="KW-0813">Transport</keyword>
<feature type="transmembrane region" description="Helical" evidence="6">
    <location>
        <begin position="46"/>
        <end position="65"/>
    </location>
</feature>
<evidence type="ECO:0000256" key="3">
    <source>
        <dbReference type="ARBA" id="ARBA00022692"/>
    </source>
</evidence>
<dbReference type="GO" id="GO:0005384">
    <property type="term" value="F:manganese ion transmembrane transporter activity"/>
    <property type="evidence" value="ECO:0007669"/>
    <property type="project" value="TreeGrafter"/>
</dbReference>
<feature type="transmembrane region" description="Helical" evidence="6">
    <location>
        <begin position="153"/>
        <end position="174"/>
    </location>
</feature>
<proteinExistence type="predicted"/>
<feature type="transmembrane region" description="Helical" evidence="6">
    <location>
        <begin position="21"/>
        <end position="40"/>
    </location>
</feature>
<dbReference type="InterPro" id="IPR001046">
    <property type="entry name" value="NRAMP_fam"/>
</dbReference>
<keyword evidence="5 6" id="KW-0472">Membrane</keyword>
<sequence length="411" mass="44011">MNHVQWTDDSYRYVRNLFRSYGMGLIFAANIFGAGSIYILSSVGVSFGFTLLWVLPLSLGVGLAVHEMSARLAVLDRPLMGYIRDVIGSPAAKAFAVCIAFIMHLWSVANYALTGAALAFLTPLDNVLIATFLSGAAGIALIELRVYQRIEAVIAILVLVVFGSYLVIFLGINVPVADVARGLVPAVRTRVGPLTMIMALVGTTIYYPNFFIQTSMHQAKEFDTVSQYRRDHTVGLVAAVLMSMAVLIVAAITVPSGVVSLVDPARPLVEELGPWALTVFIVGAGAASFSSATGTLFGAGFMVPQAFGNDTVFGDRPFRLVVNGLIVLSLLLAMPILTFTDFSAVQLALVVPAVNGVIGLPVTVLALYGAMHRYYNPTRIENVIFIGTVILMFLLALLTATSLAETIRTLV</sequence>
<dbReference type="GO" id="GO:0034755">
    <property type="term" value="P:iron ion transmembrane transport"/>
    <property type="evidence" value="ECO:0007669"/>
    <property type="project" value="TreeGrafter"/>
</dbReference>
<dbReference type="EMBL" id="NXNI01000001">
    <property type="protein sequence ID" value="PCR90406.1"/>
    <property type="molecule type" value="Genomic_DNA"/>
</dbReference>
<feature type="transmembrane region" description="Helical" evidence="6">
    <location>
        <begin position="127"/>
        <end position="146"/>
    </location>
</feature>
<evidence type="ECO:0000256" key="6">
    <source>
        <dbReference type="SAM" id="Phobius"/>
    </source>
</evidence>